<name>A0A2M4DAM9_ANODA</name>
<evidence type="ECO:0000313" key="2">
    <source>
        <dbReference type="EMBL" id="MBW74551.1"/>
    </source>
</evidence>
<protein>
    <submittedName>
        <fullName evidence="2">Putative secreted protein</fullName>
    </submittedName>
</protein>
<evidence type="ECO:0000256" key="1">
    <source>
        <dbReference type="SAM" id="SignalP"/>
    </source>
</evidence>
<accession>A0A2M4DAM9</accession>
<dbReference type="EMBL" id="GGFL01010373">
    <property type="protein sequence ID" value="MBW74551.1"/>
    <property type="molecule type" value="Transcribed_RNA"/>
</dbReference>
<keyword evidence="1" id="KW-0732">Signal</keyword>
<reference evidence="2" key="1">
    <citation type="submission" date="2018-01" db="EMBL/GenBank/DDBJ databases">
        <title>An insight into the sialome of Amazonian anophelines.</title>
        <authorList>
            <person name="Ribeiro J.M."/>
            <person name="Scarpassa V."/>
            <person name="Calvo E."/>
        </authorList>
    </citation>
    <scope>NUCLEOTIDE SEQUENCE</scope>
</reference>
<feature type="chain" id="PRO_5014888992" evidence="1">
    <location>
        <begin position="24"/>
        <end position="97"/>
    </location>
</feature>
<proteinExistence type="predicted"/>
<feature type="signal peptide" evidence="1">
    <location>
        <begin position="1"/>
        <end position="23"/>
    </location>
</feature>
<sequence>MCGAGLVCLCFIVLVLLPVRYRATPFYDLLTDPCMTSLHTTVHQQSPIGSSPAFYIPFCGEQMKGSSSFERSSHRLVGGHLLQRHKMVWPYSVRLGQ</sequence>
<organism evidence="2">
    <name type="scientific">Anopheles darlingi</name>
    <name type="common">Mosquito</name>
    <dbReference type="NCBI Taxonomy" id="43151"/>
    <lineage>
        <taxon>Eukaryota</taxon>
        <taxon>Metazoa</taxon>
        <taxon>Ecdysozoa</taxon>
        <taxon>Arthropoda</taxon>
        <taxon>Hexapoda</taxon>
        <taxon>Insecta</taxon>
        <taxon>Pterygota</taxon>
        <taxon>Neoptera</taxon>
        <taxon>Endopterygota</taxon>
        <taxon>Diptera</taxon>
        <taxon>Nematocera</taxon>
        <taxon>Culicoidea</taxon>
        <taxon>Culicidae</taxon>
        <taxon>Anophelinae</taxon>
        <taxon>Anopheles</taxon>
    </lineage>
</organism>
<dbReference type="AlphaFoldDB" id="A0A2M4DAM9"/>